<dbReference type="PANTHER" id="PTHR30055:SF151">
    <property type="entry name" value="TRANSCRIPTIONAL REGULATORY PROTEIN"/>
    <property type="match status" value="1"/>
</dbReference>
<evidence type="ECO:0000313" key="6">
    <source>
        <dbReference type="EMBL" id="MFC3766191.1"/>
    </source>
</evidence>
<accession>A0ABV7YNB1</accession>
<dbReference type="InterPro" id="IPR050109">
    <property type="entry name" value="HTH-type_TetR-like_transc_reg"/>
</dbReference>
<evidence type="ECO:0000256" key="3">
    <source>
        <dbReference type="ARBA" id="ARBA00023163"/>
    </source>
</evidence>
<dbReference type="EMBL" id="JBHRZH010000050">
    <property type="protein sequence ID" value="MFC3766191.1"/>
    <property type="molecule type" value="Genomic_DNA"/>
</dbReference>
<protein>
    <submittedName>
        <fullName evidence="6">TetR/AcrR family transcriptional regulator</fullName>
    </submittedName>
</protein>
<comment type="caution">
    <text evidence="6">The sequence shown here is derived from an EMBL/GenBank/DDBJ whole genome shotgun (WGS) entry which is preliminary data.</text>
</comment>
<evidence type="ECO:0000259" key="5">
    <source>
        <dbReference type="PROSITE" id="PS50977"/>
    </source>
</evidence>
<evidence type="ECO:0000256" key="1">
    <source>
        <dbReference type="ARBA" id="ARBA00023015"/>
    </source>
</evidence>
<name>A0ABV7YNB1_9ACTN</name>
<evidence type="ECO:0000256" key="2">
    <source>
        <dbReference type="ARBA" id="ARBA00023125"/>
    </source>
</evidence>
<dbReference type="Gene3D" id="1.10.10.60">
    <property type="entry name" value="Homeodomain-like"/>
    <property type="match status" value="1"/>
</dbReference>
<gene>
    <name evidence="6" type="ORF">ACFOUW_35545</name>
</gene>
<feature type="DNA-binding region" description="H-T-H motif" evidence="4">
    <location>
        <begin position="48"/>
        <end position="67"/>
    </location>
</feature>
<dbReference type="SUPFAM" id="SSF48498">
    <property type="entry name" value="Tetracyclin repressor-like, C-terminal domain"/>
    <property type="match status" value="1"/>
</dbReference>
<sequence>MDALPGPLARMWRVTPTRRLGRPAELDVDQVVSTAVSLADASGLAGVSLPKIAEVLGVTPMSLYRHIGSKDELYGLMEDVAYGPPPSVSAASWRDSLRGWAVALRGVFRDRPWLVRLPIAGPPSGPHTVGWMDAGLSALRATRLSWASKVTVITVVSGYVRHAELMGQQLASSRGDVSLLEAERDYGRVLASLASADRYPEVAALFASDLFETGEAAGDADADFASGLDLILDGVGVLVARFE</sequence>
<keyword evidence="3" id="KW-0804">Transcription</keyword>
<keyword evidence="2 4" id="KW-0238">DNA-binding</keyword>
<dbReference type="InterPro" id="IPR004111">
    <property type="entry name" value="Repressor_TetR_C"/>
</dbReference>
<dbReference type="Pfam" id="PF00440">
    <property type="entry name" value="TetR_N"/>
    <property type="match status" value="1"/>
</dbReference>
<dbReference type="RefSeq" id="WP_205117588.1">
    <property type="nucleotide sequence ID" value="NZ_JAFBCM010000001.1"/>
</dbReference>
<dbReference type="PROSITE" id="PS50977">
    <property type="entry name" value="HTH_TETR_2"/>
    <property type="match status" value="1"/>
</dbReference>
<dbReference type="Pfam" id="PF02909">
    <property type="entry name" value="TetR_C_1"/>
    <property type="match status" value="1"/>
</dbReference>
<reference evidence="7" key="1">
    <citation type="journal article" date="2019" name="Int. J. Syst. Evol. Microbiol.">
        <title>The Global Catalogue of Microorganisms (GCM) 10K type strain sequencing project: providing services to taxonomists for standard genome sequencing and annotation.</title>
        <authorList>
            <consortium name="The Broad Institute Genomics Platform"/>
            <consortium name="The Broad Institute Genome Sequencing Center for Infectious Disease"/>
            <person name="Wu L."/>
            <person name="Ma J."/>
        </authorList>
    </citation>
    <scope>NUCLEOTIDE SEQUENCE [LARGE SCALE GENOMIC DNA]</scope>
    <source>
        <strain evidence="7">CGMCC 4.7241</strain>
    </source>
</reference>
<evidence type="ECO:0000256" key="4">
    <source>
        <dbReference type="PROSITE-ProRule" id="PRU00335"/>
    </source>
</evidence>
<dbReference type="InterPro" id="IPR001647">
    <property type="entry name" value="HTH_TetR"/>
</dbReference>
<dbReference type="SUPFAM" id="SSF46689">
    <property type="entry name" value="Homeodomain-like"/>
    <property type="match status" value="1"/>
</dbReference>
<dbReference type="Gene3D" id="1.10.357.10">
    <property type="entry name" value="Tetracycline Repressor, domain 2"/>
    <property type="match status" value="1"/>
</dbReference>
<dbReference type="Proteomes" id="UP001595699">
    <property type="component" value="Unassembled WGS sequence"/>
</dbReference>
<dbReference type="InterPro" id="IPR036271">
    <property type="entry name" value="Tet_transcr_reg_TetR-rel_C_sf"/>
</dbReference>
<proteinExistence type="predicted"/>
<dbReference type="InterPro" id="IPR009057">
    <property type="entry name" value="Homeodomain-like_sf"/>
</dbReference>
<feature type="domain" description="HTH tetR-type" evidence="5">
    <location>
        <begin position="25"/>
        <end position="85"/>
    </location>
</feature>
<organism evidence="6 7">
    <name type="scientific">Tenggerimyces flavus</name>
    <dbReference type="NCBI Taxonomy" id="1708749"/>
    <lineage>
        <taxon>Bacteria</taxon>
        <taxon>Bacillati</taxon>
        <taxon>Actinomycetota</taxon>
        <taxon>Actinomycetes</taxon>
        <taxon>Propionibacteriales</taxon>
        <taxon>Nocardioidaceae</taxon>
        <taxon>Tenggerimyces</taxon>
    </lineage>
</organism>
<keyword evidence="1" id="KW-0805">Transcription regulation</keyword>
<keyword evidence="7" id="KW-1185">Reference proteome</keyword>
<dbReference type="PANTHER" id="PTHR30055">
    <property type="entry name" value="HTH-TYPE TRANSCRIPTIONAL REGULATOR RUTR"/>
    <property type="match status" value="1"/>
</dbReference>
<evidence type="ECO:0000313" key="7">
    <source>
        <dbReference type="Proteomes" id="UP001595699"/>
    </source>
</evidence>